<keyword evidence="5 6" id="KW-0472">Membrane</keyword>
<keyword evidence="3 6" id="KW-0812">Transmembrane</keyword>
<evidence type="ECO:0000256" key="1">
    <source>
        <dbReference type="ARBA" id="ARBA00004141"/>
    </source>
</evidence>
<proteinExistence type="inferred from homology"/>
<feature type="transmembrane region" description="Helical" evidence="6">
    <location>
        <begin position="49"/>
        <end position="77"/>
    </location>
</feature>
<feature type="transmembrane region" description="Helical" evidence="6">
    <location>
        <begin position="318"/>
        <end position="337"/>
    </location>
</feature>
<dbReference type="PANTHER" id="PTHR11206">
    <property type="entry name" value="MULTIDRUG RESISTANCE PROTEIN"/>
    <property type="match status" value="1"/>
</dbReference>
<feature type="transmembrane region" description="Helical" evidence="6">
    <location>
        <begin position="17"/>
        <end position="43"/>
    </location>
</feature>
<evidence type="ECO:0000256" key="4">
    <source>
        <dbReference type="ARBA" id="ARBA00022989"/>
    </source>
</evidence>
<feature type="transmembrane region" description="Helical" evidence="6">
    <location>
        <begin position="97"/>
        <end position="115"/>
    </location>
</feature>
<dbReference type="EMBL" id="CAXAMM010028469">
    <property type="protein sequence ID" value="CAK9062876.1"/>
    <property type="molecule type" value="Genomic_DNA"/>
</dbReference>
<comment type="similarity">
    <text evidence="2">Belongs to the multi antimicrobial extrusion (MATE) (TC 2.A.66.1) family.</text>
</comment>
<feature type="transmembrane region" description="Helical" evidence="6">
    <location>
        <begin position="357"/>
        <end position="374"/>
    </location>
</feature>
<comment type="caution">
    <text evidence="7">The sequence shown here is derived from an EMBL/GenBank/DDBJ whole genome shotgun (WGS) entry which is preliminary data.</text>
</comment>
<keyword evidence="8" id="KW-1185">Reference proteome</keyword>
<sequence length="463" mass="49408">MEKLNDQKFLDEAQKQLYLAAPVCLGLLTNRLIVTTAAIIVGHRSQLELAALGLAVSIANVTGYTIIIAVAGALQTVAGQGFGARNVELVSLSLQRCFLLSLVIVVPVAFLWINGRAFLLACGQQDAVASLAGEYLTYLVPGLFCYAVAVILEKWLAAQRLTQMQATGGVVELLGYVPLCWSLVNSFNLGASGAAIACSLGHVFLMCWMIFQTNLALKKSLVCWHGVSMKAFSDWGPLLRLVLPSLLMVSKWWAAEIIVLLSGTLQKAQASLAAMTIFSNTCLLCAMPPLSLGCAANIRVSNELGAGRPEIARFSAQVTFVLGIALAFSISTVVFLARRWWVGLITSDLEVQRCAEPVLLVCALNVAFDCICTVSSGSLKGCGRQVILAPVVILCYFCIGIPSAWLSPLPGGSHRTVAGLALGSSLGTATHTMAVCVILWTTNWVVMSARARERAHAPQLLLQ</sequence>
<evidence type="ECO:0000256" key="2">
    <source>
        <dbReference type="ARBA" id="ARBA00010199"/>
    </source>
</evidence>
<dbReference type="Pfam" id="PF01554">
    <property type="entry name" value="MatE"/>
    <property type="match status" value="2"/>
</dbReference>
<organism evidence="7 8">
    <name type="scientific">Durusdinium trenchii</name>
    <dbReference type="NCBI Taxonomy" id="1381693"/>
    <lineage>
        <taxon>Eukaryota</taxon>
        <taxon>Sar</taxon>
        <taxon>Alveolata</taxon>
        <taxon>Dinophyceae</taxon>
        <taxon>Suessiales</taxon>
        <taxon>Symbiodiniaceae</taxon>
        <taxon>Durusdinium</taxon>
    </lineage>
</organism>
<evidence type="ECO:0000313" key="8">
    <source>
        <dbReference type="Proteomes" id="UP001642464"/>
    </source>
</evidence>
<dbReference type="CDD" id="cd13132">
    <property type="entry name" value="MATE_eukaryotic"/>
    <property type="match status" value="1"/>
</dbReference>
<comment type="subcellular location">
    <subcellularLocation>
        <location evidence="1">Membrane</location>
        <topology evidence="1">Multi-pass membrane protein</topology>
    </subcellularLocation>
</comment>
<reference evidence="7 8" key="1">
    <citation type="submission" date="2024-02" db="EMBL/GenBank/DDBJ databases">
        <authorList>
            <person name="Chen Y."/>
            <person name="Shah S."/>
            <person name="Dougan E. K."/>
            <person name="Thang M."/>
            <person name="Chan C."/>
        </authorList>
    </citation>
    <scope>NUCLEOTIDE SEQUENCE [LARGE SCALE GENOMIC DNA]</scope>
</reference>
<evidence type="ECO:0000256" key="6">
    <source>
        <dbReference type="SAM" id="Phobius"/>
    </source>
</evidence>
<gene>
    <name evidence="7" type="ORF">SCF082_LOCUS32674</name>
</gene>
<keyword evidence="4 6" id="KW-1133">Transmembrane helix</keyword>
<dbReference type="Proteomes" id="UP001642464">
    <property type="component" value="Unassembled WGS sequence"/>
</dbReference>
<dbReference type="InterPro" id="IPR002528">
    <property type="entry name" value="MATE_fam"/>
</dbReference>
<evidence type="ECO:0000256" key="5">
    <source>
        <dbReference type="ARBA" id="ARBA00023136"/>
    </source>
</evidence>
<feature type="transmembrane region" description="Helical" evidence="6">
    <location>
        <begin position="190"/>
        <end position="211"/>
    </location>
</feature>
<feature type="transmembrane region" description="Helical" evidence="6">
    <location>
        <begin position="386"/>
        <end position="406"/>
    </location>
</feature>
<feature type="transmembrane region" description="Helical" evidence="6">
    <location>
        <begin position="164"/>
        <end position="184"/>
    </location>
</feature>
<dbReference type="NCBIfam" id="TIGR00797">
    <property type="entry name" value="matE"/>
    <property type="match status" value="1"/>
</dbReference>
<name>A0ABP0NGI3_9DINO</name>
<protein>
    <submittedName>
        <fullName evidence="7">Protein DETOXIFICATION 14 (AtDTX14) (Multidrug and toxic compound extrusion protein 14) (MATE protein 14)</fullName>
    </submittedName>
</protein>
<accession>A0ABP0NGI3</accession>
<dbReference type="InterPro" id="IPR045069">
    <property type="entry name" value="MATE_euk"/>
</dbReference>
<feature type="transmembrane region" description="Helical" evidence="6">
    <location>
        <begin position="135"/>
        <end position="152"/>
    </location>
</feature>
<feature type="transmembrane region" description="Helical" evidence="6">
    <location>
        <begin position="426"/>
        <end position="446"/>
    </location>
</feature>
<evidence type="ECO:0000256" key="3">
    <source>
        <dbReference type="ARBA" id="ARBA00022692"/>
    </source>
</evidence>
<evidence type="ECO:0000313" key="7">
    <source>
        <dbReference type="EMBL" id="CAK9062876.1"/>
    </source>
</evidence>